<keyword evidence="9 18" id="KW-0547">Nucleotide-binding</keyword>
<dbReference type="AlphaFoldDB" id="A0A8C0AUI5"/>
<evidence type="ECO:0000256" key="7">
    <source>
        <dbReference type="ARBA" id="ARBA00022679"/>
    </source>
</evidence>
<evidence type="ECO:0000256" key="14">
    <source>
        <dbReference type="ARBA" id="ARBA00023211"/>
    </source>
</evidence>
<organism evidence="21 22">
    <name type="scientific">Buteo japonicus</name>
    <dbReference type="NCBI Taxonomy" id="224669"/>
    <lineage>
        <taxon>Eukaryota</taxon>
        <taxon>Metazoa</taxon>
        <taxon>Chordata</taxon>
        <taxon>Craniata</taxon>
        <taxon>Vertebrata</taxon>
        <taxon>Euteleostomi</taxon>
        <taxon>Archelosauria</taxon>
        <taxon>Archosauria</taxon>
        <taxon>Dinosauria</taxon>
        <taxon>Saurischia</taxon>
        <taxon>Theropoda</taxon>
        <taxon>Coelurosauria</taxon>
        <taxon>Aves</taxon>
        <taxon>Neognathae</taxon>
        <taxon>Neoaves</taxon>
        <taxon>Telluraves</taxon>
        <taxon>Accipitrimorphae</taxon>
        <taxon>Accipitriformes</taxon>
        <taxon>Accipitridae</taxon>
        <taxon>Accipitrinae</taxon>
        <taxon>Buteo</taxon>
    </lineage>
</organism>
<feature type="region of interest" description="Disordered" evidence="19">
    <location>
        <begin position="600"/>
        <end position="631"/>
    </location>
</feature>
<comment type="cofactor">
    <cofactor evidence="2">
        <name>Mg(2+)</name>
        <dbReference type="ChEBI" id="CHEBI:18420"/>
    </cofactor>
</comment>
<dbReference type="GO" id="GO:0004712">
    <property type="term" value="F:protein serine/threonine/tyrosine kinase activity"/>
    <property type="evidence" value="ECO:0007669"/>
    <property type="project" value="UniProtKB-EC"/>
</dbReference>
<evidence type="ECO:0000313" key="21">
    <source>
        <dbReference type="Ensembl" id="ENSBJAP00000007328.1"/>
    </source>
</evidence>
<evidence type="ECO:0000256" key="10">
    <source>
        <dbReference type="ARBA" id="ARBA00022777"/>
    </source>
</evidence>
<feature type="domain" description="Protein kinase" evidence="20">
    <location>
        <begin position="52"/>
        <end position="363"/>
    </location>
</feature>
<dbReference type="InterPro" id="IPR017441">
    <property type="entry name" value="Protein_kinase_ATP_BS"/>
</dbReference>
<dbReference type="PANTHER" id="PTHR46485:SF6">
    <property type="entry name" value="DUAL SPECIFICITY TESTIS-SPECIFIC PROTEIN KINASE 2"/>
    <property type="match status" value="1"/>
</dbReference>
<evidence type="ECO:0000256" key="5">
    <source>
        <dbReference type="ARBA" id="ARBA00022527"/>
    </source>
</evidence>
<reference evidence="21" key="2">
    <citation type="submission" date="2025-09" db="UniProtKB">
        <authorList>
            <consortium name="Ensembl"/>
        </authorList>
    </citation>
    <scope>IDENTIFICATION</scope>
</reference>
<keyword evidence="5" id="KW-0723">Serine/threonine-protein kinase</keyword>
<comment type="catalytic activity">
    <reaction evidence="17">
        <text>L-tyrosyl-[protein] + ATP = O-phospho-L-tyrosyl-[protein] + ADP + H(+)</text>
        <dbReference type="Rhea" id="RHEA:10596"/>
        <dbReference type="Rhea" id="RHEA-COMP:10136"/>
        <dbReference type="Rhea" id="RHEA-COMP:20101"/>
        <dbReference type="ChEBI" id="CHEBI:15378"/>
        <dbReference type="ChEBI" id="CHEBI:30616"/>
        <dbReference type="ChEBI" id="CHEBI:46858"/>
        <dbReference type="ChEBI" id="CHEBI:61978"/>
        <dbReference type="ChEBI" id="CHEBI:456216"/>
        <dbReference type="EC" id="2.7.12.1"/>
    </reaction>
</comment>
<dbReference type="Proteomes" id="UP000694555">
    <property type="component" value="Unplaced"/>
</dbReference>
<keyword evidence="6" id="KW-0597">Phosphoprotein</keyword>
<keyword evidence="7" id="KW-0808">Transferase</keyword>
<dbReference type="FunFam" id="1.10.510.10:FF:000202">
    <property type="entry name" value="Dual specificity testis-specific protein kinase 2"/>
    <property type="match status" value="1"/>
</dbReference>
<dbReference type="PANTHER" id="PTHR46485">
    <property type="entry name" value="LIM DOMAIN KINASE 1"/>
    <property type="match status" value="1"/>
</dbReference>
<evidence type="ECO:0000256" key="16">
    <source>
        <dbReference type="ARBA" id="ARBA00049308"/>
    </source>
</evidence>
<comment type="catalytic activity">
    <reaction evidence="15">
        <text>L-seryl-[protein] + ATP = O-phospho-L-seryl-[protein] + ADP + H(+)</text>
        <dbReference type="Rhea" id="RHEA:17989"/>
        <dbReference type="Rhea" id="RHEA-COMP:9863"/>
        <dbReference type="Rhea" id="RHEA-COMP:11604"/>
        <dbReference type="ChEBI" id="CHEBI:15378"/>
        <dbReference type="ChEBI" id="CHEBI:29999"/>
        <dbReference type="ChEBI" id="CHEBI:30616"/>
        <dbReference type="ChEBI" id="CHEBI:83421"/>
        <dbReference type="ChEBI" id="CHEBI:456216"/>
        <dbReference type="EC" id="2.7.12.1"/>
    </reaction>
</comment>
<dbReference type="PROSITE" id="PS50011">
    <property type="entry name" value="PROTEIN_KINASE_DOM"/>
    <property type="match status" value="1"/>
</dbReference>
<feature type="region of interest" description="Disordered" evidence="19">
    <location>
        <begin position="1"/>
        <end position="25"/>
    </location>
</feature>
<protein>
    <recommendedName>
        <fullName evidence="4">dual-specificity kinase</fullName>
        <ecNumber evidence="4">2.7.12.1</ecNumber>
    </recommendedName>
</protein>
<dbReference type="Gene3D" id="1.10.510.10">
    <property type="entry name" value="Transferase(Phosphotransferase) domain 1"/>
    <property type="match status" value="1"/>
</dbReference>
<keyword evidence="14" id="KW-0464">Manganese</keyword>
<dbReference type="InterPro" id="IPR000719">
    <property type="entry name" value="Prot_kinase_dom"/>
</dbReference>
<dbReference type="Ensembl" id="ENSBJAT00000007542.1">
    <property type="protein sequence ID" value="ENSBJAP00000007328.1"/>
    <property type="gene ID" value="ENSBJAG00000005176.1"/>
</dbReference>
<accession>A0A8C0AUI5</accession>
<dbReference type="EC" id="2.7.12.1" evidence="4"/>
<dbReference type="GO" id="GO:0046872">
    <property type="term" value="F:metal ion binding"/>
    <property type="evidence" value="ECO:0007669"/>
    <property type="project" value="UniProtKB-KW"/>
</dbReference>
<dbReference type="GO" id="GO:0005634">
    <property type="term" value="C:nucleus"/>
    <property type="evidence" value="ECO:0007669"/>
    <property type="project" value="TreeGrafter"/>
</dbReference>
<dbReference type="InterPro" id="IPR011009">
    <property type="entry name" value="Kinase-like_dom_sf"/>
</dbReference>
<dbReference type="GO" id="GO:0004713">
    <property type="term" value="F:protein tyrosine kinase activity"/>
    <property type="evidence" value="ECO:0007669"/>
    <property type="project" value="UniProtKB-KW"/>
</dbReference>
<dbReference type="GO" id="GO:0030036">
    <property type="term" value="P:actin cytoskeleton organization"/>
    <property type="evidence" value="ECO:0007669"/>
    <property type="project" value="TreeGrafter"/>
</dbReference>
<evidence type="ECO:0000256" key="15">
    <source>
        <dbReference type="ARBA" id="ARBA00049003"/>
    </source>
</evidence>
<evidence type="ECO:0000256" key="17">
    <source>
        <dbReference type="ARBA" id="ARBA00051680"/>
    </source>
</evidence>
<dbReference type="GO" id="GO:0005737">
    <property type="term" value="C:cytoplasm"/>
    <property type="evidence" value="ECO:0007669"/>
    <property type="project" value="TreeGrafter"/>
</dbReference>
<evidence type="ECO:0000313" key="22">
    <source>
        <dbReference type="Proteomes" id="UP000694555"/>
    </source>
</evidence>
<evidence type="ECO:0000256" key="13">
    <source>
        <dbReference type="ARBA" id="ARBA00023137"/>
    </source>
</evidence>
<dbReference type="Gene3D" id="3.30.200.20">
    <property type="entry name" value="Phosphorylase Kinase, domain 1"/>
    <property type="match status" value="1"/>
</dbReference>
<sequence>GHLSRFPPRLERAEDFDGGAGGEGTASQIGRVCTSSYRALISAFSRLTRLDDFTCEKIGSGFFSEVFKVRHRTSDQVMALKMNTLNSNRANMLKEVQLMNRLSHPNILRYTGFFLNRIEIGCLYNQHLPWTVRVKLAYDIAMGISYLHYKGIFHRDLTSKNCLIKHDENGYSAIVGDFGLAEKIPDHRYKLPVVGSPFWMAPEVLRDEPYNEKADVFSYGIILCEIIARIQADPDYLPRTENFGLDYDAFQHMVGDCPPDFLQLAFNCCNVSILLEGERPKLEFSKSLWLLKIELKAFTEETCRAYLIKAAYIPPKSPRPRRNIWLSRSQSDIFSRKPSRKINVQDPYYTPNKGLGRKVNPFSAREDLKGGKIKFFDMPSKSVISLVFDLHSPEAGGGLKASQSQFRQAYSTDWQEFSLLPGRRCRSLPLSPELLHKEYGLFGGLSSTVSRCDPTQLGAEVRQKLLSSSKYGVSEIPPFQAKSHRPEFLPVPGQEEDMDCSDVPVVQEENGFCPVENTSGDPACNQPLVLTQPEPLSYKKLPVENSVNSEGHGSSQVFAGCLPSEEMEVEDDLLKNTPLESTKPLFSVSPSTELKKEAWPFREQDGDGPALLSQTSSNISASGSTQSTCDI</sequence>
<evidence type="ECO:0000256" key="1">
    <source>
        <dbReference type="ARBA" id="ARBA00001936"/>
    </source>
</evidence>
<keyword evidence="13" id="KW-0829">Tyrosine-protein kinase</keyword>
<dbReference type="GO" id="GO:0005524">
    <property type="term" value="F:ATP binding"/>
    <property type="evidence" value="ECO:0007669"/>
    <property type="project" value="UniProtKB-UniRule"/>
</dbReference>
<evidence type="ECO:0000256" key="4">
    <source>
        <dbReference type="ARBA" id="ARBA00013203"/>
    </source>
</evidence>
<evidence type="ECO:0000256" key="6">
    <source>
        <dbReference type="ARBA" id="ARBA00022553"/>
    </source>
</evidence>
<evidence type="ECO:0000256" key="8">
    <source>
        <dbReference type="ARBA" id="ARBA00022723"/>
    </source>
</evidence>
<dbReference type="InterPro" id="IPR050940">
    <property type="entry name" value="Actin_reg-Ser/Thr_kinase"/>
</dbReference>
<name>A0A8C0AUI5_9AVES</name>
<dbReference type="SUPFAM" id="SSF56112">
    <property type="entry name" value="Protein kinase-like (PK-like)"/>
    <property type="match status" value="1"/>
</dbReference>
<keyword evidence="22" id="KW-1185">Reference proteome</keyword>
<comment type="catalytic activity">
    <reaction evidence="16">
        <text>L-threonyl-[protein] + ATP = O-phospho-L-threonyl-[protein] + ADP + H(+)</text>
        <dbReference type="Rhea" id="RHEA:46608"/>
        <dbReference type="Rhea" id="RHEA-COMP:11060"/>
        <dbReference type="Rhea" id="RHEA-COMP:11605"/>
        <dbReference type="ChEBI" id="CHEBI:15378"/>
        <dbReference type="ChEBI" id="CHEBI:30013"/>
        <dbReference type="ChEBI" id="CHEBI:30616"/>
        <dbReference type="ChEBI" id="CHEBI:61977"/>
        <dbReference type="ChEBI" id="CHEBI:456216"/>
        <dbReference type="EC" id="2.7.12.1"/>
    </reaction>
</comment>
<comment type="similarity">
    <text evidence="3">Belongs to the protein kinase superfamily. TKL Ser/Thr protein kinase family.</text>
</comment>
<evidence type="ECO:0000256" key="11">
    <source>
        <dbReference type="ARBA" id="ARBA00022840"/>
    </source>
</evidence>
<evidence type="ECO:0000259" key="20">
    <source>
        <dbReference type="PROSITE" id="PS50011"/>
    </source>
</evidence>
<reference evidence="21" key="1">
    <citation type="submission" date="2025-08" db="UniProtKB">
        <authorList>
            <consortium name="Ensembl"/>
        </authorList>
    </citation>
    <scope>IDENTIFICATION</scope>
</reference>
<keyword evidence="12" id="KW-0460">Magnesium</keyword>
<evidence type="ECO:0000256" key="9">
    <source>
        <dbReference type="ARBA" id="ARBA00022741"/>
    </source>
</evidence>
<feature type="binding site" evidence="18">
    <location>
        <position position="81"/>
    </location>
    <ligand>
        <name>ATP</name>
        <dbReference type="ChEBI" id="CHEBI:30616"/>
    </ligand>
</feature>
<dbReference type="PROSITE" id="PS00107">
    <property type="entry name" value="PROTEIN_KINASE_ATP"/>
    <property type="match status" value="1"/>
</dbReference>
<dbReference type="PROSITE" id="PS00109">
    <property type="entry name" value="PROTEIN_KINASE_TYR"/>
    <property type="match status" value="1"/>
</dbReference>
<evidence type="ECO:0000256" key="19">
    <source>
        <dbReference type="SAM" id="MobiDB-lite"/>
    </source>
</evidence>
<evidence type="ECO:0000256" key="2">
    <source>
        <dbReference type="ARBA" id="ARBA00001946"/>
    </source>
</evidence>
<comment type="cofactor">
    <cofactor evidence="1">
        <name>Mn(2+)</name>
        <dbReference type="ChEBI" id="CHEBI:29035"/>
    </cofactor>
</comment>
<feature type="compositionally biased region" description="Polar residues" evidence="19">
    <location>
        <begin position="612"/>
        <end position="631"/>
    </location>
</feature>
<evidence type="ECO:0000256" key="18">
    <source>
        <dbReference type="PROSITE-ProRule" id="PRU10141"/>
    </source>
</evidence>
<dbReference type="GO" id="GO:0004674">
    <property type="term" value="F:protein serine/threonine kinase activity"/>
    <property type="evidence" value="ECO:0007669"/>
    <property type="project" value="UniProtKB-KW"/>
</dbReference>
<evidence type="ECO:0000256" key="3">
    <source>
        <dbReference type="ARBA" id="ARBA00005843"/>
    </source>
</evidence>
<keyword evidence="11 18" id="KW-0067">ATP-binding</keyword>
<proteinExistence type="inferred from homology"/>
<dbReference type="InterPro" id="IPR008266">
    <property type="entry name" value="Tyr_kinase_AS"/>
</dbReference>
<evidence type="ECO:0000256" key="12">
    <source>
        <dbReference type="ARBA" id="ARBA00022842"/>
    </source>
</evidence>
<dbReference type="Pfam" id="PF00069">
    <property type="entry name" value="Pkinase"/>
    <property type="match status" value="1"/>
</dbReference>
<keyword evidence="10" id="KW-0418">Kinase</keyword>
<keyword evidence="8" id="KW-0479">Metal-binding</keyword>
<dbReference type="FunFam" id="3.30.200.20:FF:000134">
    <property type="entry name" value="Dual specificity testis-specific protein kinase 2"/>
    <property type="match status" value="1"/>
</dbReference>